<dbReference type="AlphaFoldDB" id="A0A6A6V8F1"/>
<dbReference type="EMBL" id="MU006578">
    <property type="protein sequence ID" value="KAF2746363.1"/>
    <property type="molecule type" value="Genomic_DNA"/>
</dbReference>
<dbReference type="GO" id="GO:0005886">
    <property type="term" value="C:plasma membrane"/>
    <property type="evidence" value="ECO:0007669"/>
    <property type="project" value="TreeGrafter"/>
</dbReference>
<dbReference type="InterPro" id="IPR011701">
    <property type="entry name" value="MFS"/>
</dbReference>
<dbReference type="InterPro" id="IPR036259">
    <property type="entry name" value="MFS_trans_sf"/>
</dbReference>
<proteinExistence type="predicted"/>
<dbReference type="SUPFAM" id="SSF103473">
    <property type="entry name" value="MFS general substrate transporter"/>
    <property type="match status" value="1"/>
</dbReference>
<evidence type="ECO:0000256" key="5">
    <source>
        <dbReference type="SAM" id="Phobius"/>
    </source>
</evidence>
<feature type="transmembrane region" description="Helical" evidence="5">
    <location>
        <begin position="245"/>
        <end position="263"/>
    </location>
</feature>
<feature type="transmembrane region" description="Helical" evidence="5">
    <location>
        <begin position="396"/>
        <end position="414"/>
    </location>
</feature>
<feature type="transmembrane region" description="Helical" evidence="5">
    <location>
        <begin position="141"/>
        <end position="161"/>
    </location>
</feature>
<keyword evidence="7" id="KW-1185">Reference proteome</keyword>
<accession>A0A6A6V8F1</accession>
<dbReference type="PANTHER" id="PTHR23501:SF199">
    <property type="entry name" value="MFS EFFLUX TRANSPORTER INPD-RELATED"/>
    <property type="match status" value="1"/>
</dbReference>
<organism evidence="6 7">
    <name type="scientific">Sporormia fimetaria CBS 119925</name>
    <dbReference type="NCBI Taxonomy" id="1340428"/>
    <lineage>
        <taxon>Eukaryota</taxon>
        <taxon>Fungi</taxon>
        <taxon>Dikarya</taxon>
        <taxon>Ascomycota</taxon>
        <taxon>Pezizomycotina</taxon>
        <taxon>Dothideomycetes</taxon>
        <taxon>Pleosporomycetidae</taxon>
        <taxon>Pleosporales</taxon>
        <taxon>Sporormiaceae</taxon>
        <taxon>Sporormia</taxon>
    </lineage>
</organism>
<gene>
    <name evidence="6" type="ORF">M011DRAFT_495156</name>
</gene>
<reference evidence="6" key="1">
    <citation type="journal article" date="2020" name="Stud. Mycol.">
        <title>101 Dothideomycetes genomes: a test case for predicting lifestyles and emergence of pathogens.</title>
        <authorList>
            <person name="Haridas S."/>
            <person name="Albert R."/>
            <person name="Binder M."/>
            <person name="Bloem J."/>
            <person name="Labutti K."/>
            <person name="Salamov A."/>
            <person name="Andreopoulos B."/>
            <person name="Baker S."/>
            <person name="Barry K."/>
            <person name="Bills G."/>
            <person name="Bluhm B."/>
            <person name="Cannon C."/>
            <person name="Castanera R."/>
            <person name="Culley D."/>
            <person name="Daum C."/>
            <person name="Ezra D."/>
            <person name="Gonzalez J."/>
            <person name="Henrissat B."/>
            <person name="Kuo A."/>
            <person name="Liang C."/>
            <person name="Lipzen A."/>
            <person name="Lutzoni F."/>
            <person name="Magnuson J."/>
            <person name="Mondo S."/>
            <person name="Nolan M."/>
            <person name="Ohm R."/>
            <person name="Pangilinan J."/>
            <person name="Park H.-J."/>
            <person name="Ramirez L."/>
            <person name="Alfaro M."/>
            <person name="Sun H."/>
            <person name="Tritt A."/>
            <person name="Yoshinaga Y."/>
            <person name="Zwiers L.-H."/>
            <person name="Turgeon B."/>
            <person name="Goodwin S."/>
            <person name="Spatafora J."/>
            <person name="Crous P."/>
            <person name="Grigoriev I."/>
        </authorList>
    </citation>
    <scope>NUCLEOTIDE SEQUENCE</scope>
    <source>
        <strain evidence="6">CBS 119925</strain>
    </source>
</reference>
<protein>
    <submittedName>
        <fullName evidence="6">MFS general substrate transporter</fullName>
    </submittedName>
</protein>
<feature type="transmembrane region" description="Helical" evidence="5">
    <location>
        <begin position="283"/>
        <end position="306"/>
    </location>
</feature>
<dbReference type="Proteomes" id="UP000799440">
    <property type="component" value="Unassembled WGS sequence"/>
</dbReference>
<feature type="transmembrane region" description="Helical" evidence="5">
    <location>
        <begin position="318"/>
        <end position="338"/>
    </location>
</feature>
<dbReference type="PANTHER" id="PTHR23501">
    <property type="entry name" value="MAJOR FACILITATOR SUPERFAMILY"/>
    <property type="match status" value="1"/>
</dbReference>
<evidence type="ECO:0000313" key="7">
    <source>
        <dbReference type="Proteomes" id="UP000799440"/>
    </source>
</evidence>
<sequence>MTASPNTSEDSSDKADAPDGHLRSWKLVVVISSLCLGIFLHGLDTNIMRVAIPQITTQFKSLPDIAWYGSSYLLAVTAFQPFLWNSVQVLRCQNLGSVVCAAAPNSAALIAGRSVLGLGAAGLLQGALAFIGYSVQLEKVPLYQGIVVSAFGISVCSGPVIGGALTDRTTWRCNVPTGIAVIVAIFTFVRIKPKTNQVNLTLPIAEKLKHIDSFGIVLFIGSICCLLLILQLGGQDVPWNSAKSIGLFSAFGWLMVGFCLLQWRLGEHATIPLRILRLRSIHMGALILFFLGLSSMTYAYFLPVYFQSIQGVSATKSGVRFISLVCPQIVGLVVVGAIVSKWGFYVPIIIVGIVITSVGAGLLITLDTSTPTVKWATYMVINGLGIGMAQQLPYTALQAVLNALGIAIAQNVFINELIRAVSRQTAEVAPQAVIAACTTGITHLTQFPEVILALRRAYVQAIRQALIVALVGACGGFPFAWCMEWLNIKKVAEARRGETAS</sequence>
<evidence type="ECO:0000256" key="3">
    <source>
        <dbReference type="ARBA" id="ARBA00022989"/>
    </source>
</evidence>
<comment type="subcellular location">
    <subcellularLocation>
        <location evidence="1">Membrane</location>
        <topology evidence="1">Multi-pass membrane protein</topology>
    </subcellularLocation>
</comment>
<dbReference type="GO" id="GO:0022857">
    <property type="term" value="F:transmembrane transporter activity"/>
    <property type="evidence" value="ECO:0007669"/>
    <property type="project" value="InterPro"/>
</dbReference>
<feature type="transmembrane region" description="Helical" evidence="5">
    <location>
        <begin position="115"/>
        <end position="135"/>
    </location>
</feature>
<evidence type="ECO:0000313" key="6">
    <source>
        <dbReference type="EMBL" id="KAF2746363.1"/>
    </source>
</evidence>
<name>A0A6A6V8F1_9PLEO</name>
<dbReference type="Pfam" id="PF07690">
    <property type="entry name" value="MFS_1"/>
    <property type="match status" value="1"/>
</dbReference>
<feature type="transmembrane region" description="Helical" evidence="5">
    <location>
        <begin position="344"/>
        <end position="366"/>
    </location>
</feature>
<feature type="transmembrane region" description="Helical" evidence="5">
    <location>
        <begin position="211"/>
        <end position="233"/>
    </location>
</feature>
<keyword evidence="2 5" id="KW-0812">Transmembrane</keyword>
<evidence type="ECO:0000256" key="2">
    <source>
        <dbReference type="ARBA" id="ARBA00022692"/>
    </source>
</evidence>
<dbReference type="Gene3D" id="1.20.1250.20">
    <property type="entry name" value="MFS general substrate transporter like domains"/>
    <property type="match status" value="2"/>
</dbReference>
<feature type="transmembrane region" description="Helical" evidence="5">
    <location>
        <begin position="24"/>
        <end position="43"/>
    </location>
</feature>
<dbReference type="OrthoDB" id="10021397at2759"/>
<evidence type="ECO:0000256" key="1">
    <source>
        <dbReference type="ARBA" id="ARBA00004141"/>
    </source>
</evidence>
<keyword evidence="4 5" id="KW-0472">Membrane</keyword>
<keyword evidence="3 5" id="KW-1133">Transmembrane helix</keyword>
<evidence type="ECO:0000256" key="4">
    <source>
        <dbReference type="ARBA" id="ARBA00023136"/>
    </source>
</evidence>
<feature type="transmembrane region" description="Helical" evidence="5">
    <location>
        <begin position="465"/>
        <end position="486"/>
    </location>
</feature>